<name>A0AAW0FH53_9APHY</name>
<proteinExistence type="predicted"/>
<dbReference type="Proteomes" id="UP001385951">
    <property type="component" value="Unassembled WGS sequence"/>
</dbReference>
<evidence type="ECO:0000313" key="8">
    <source>
        <dbReference type="EMBL" id="KAK7679911.1"/>
    </source>
</evidence>
<feature type="compositionally biased region" description="Acidic residues" evidence="7">
    <location>
        <begin position="41"/>
        <end position="52"/>
    </location>
</feature>
<keyword evidence="5" id="KW-0690">Ribosome biogenesis</keyword>
<evidence type="ECO:0000256" key="3">
    <source>
        <dbReference type="ARBA" id="ARBA00022448"/>
    </source>
</evidence>
<keyword evidence="6" id="KW-0539">Nucleus</keyword>
<dbReference type="GO" id="GO:0042254">
    <property type="term" value="P:ribosome biogenesis"/>
    <property type="evidence" value="ECO:0007669"/>
    <property type="project" value="UniProtKB-KW"/>
</dbReference>
<dbReference type="EMBL" id="JASBNA010000054">
    <property type="protein sequence ID" value="KAK7679911.1"/>
    <property type="molecule type" value="Genomic_DNA"/>
</dbReference>
<evidence type="ECO:0000256" key="4">
    <source>
        <dbReference type="ARBA" id="ARBA00022490"/>
    </source>
</evidence>
<feature type="compositionally biased region" description="Basic and acidic residues" evidence="7">
    <location>
        <begin position="54"/>
        <end position="72"/>
    </location>
</feature>
<keyword evidence="9" id="KW-1185">Reference proteome</keyword>
<feature type="region of interest" description="Disordered" evidence="7">
    <location>
        <begin position="26"/>
        <end position="87"/>
    </location>
</feature>
<dbReference type="GO" id="GO:0005634">
    <property type="term" value="C:nucleus"/>
    <property type="evidence" value="ECO:0007669"/>
    <property type="project" value="UniProtKB-SubCell"/>
</dbReference>
<accession>A0AAW0FH53</accession>
<dbReference type="InterPro" id="IPR022784">
    <property type="entry name" value="Ribosome_bgen_Alb1"/>
</dbReference>
<protein>
    <submittedName>
        <fullName evidence="8">Uncharacterized protein</fullName>
    </submittedName>
</protein>
<evidence type="ECO:0000256" key="1">
    <source>
        <dbReference type="ARBA" id="ARBA00004123"/>
    </source>
</evidence>
<sequence>MERAKYVQNARKSGWDRINKDIQIKNDVHDELNEQPKITQEQEDQMEEDAYVEDFYKDGSEDHKNGSEDHELPSSANKFALLEETEA</sequence>
<dbReference type="GO" id="GO:0005737">
    <property type="term" value="C:cytoplasm"/>
    <property type="evidence" value="ECO:0007669"/>
    <property type="project" value="UniProtKB-SubCell"/>
</dbReference>
<comment type="caution">
    <text evidence="8">The sequence shown here is derived from an EMBL/GenBank/DDBJ whole genome shotgun (WGS) entry which is preliminary data.</text>
</comment>
<evidence type="ECO:0000256" key="7">
    <source>
        <dbReference type="SAM" id="MobiDB-lite"/>
    </source>
</evidence>
<dbReference type="Pfam" id="PF09135">
    <property type="entry name" value="Alb1"/>
    <property type="match status" value="1"/>
</dbReference>
<evidence type="ECO:0000313" key="9">
    <source>
        <dbReference type="Proteomes" id="UP001385951"/>
    </source>
</evidence>
<keyword evidence="3" id="KW-0813">Transport</keyword>
<evidence type="ECO:0000256" key="2">
    <source>
        <dbReference type="ARBA" id="ARBA00004496"/>
    </source>
</evidence>
<organism evidence="8 9">
    <name type="scientific">Cerrena zonata</name>
    <dbReference type="NCBI Taxonomy" id="2478898"/>
    <lineage>
        <taxon>Eukaryota</taxon>
        <taxon>Fungi</taxon>
        <taxon>Dikarya</taxon>
        <taxon>Basidiomycota</taxon>
        <taxon>Agaricomycotina</taxon>
        <taxon>Agaricomycetes</taxon>
        <taxon>Polyporales</taxon>
        <taxon>Cerrenaceae</taxon>
        <taxon>Cerrena</taxon>
    </lineage>
</organism>
<reference evidence="8 9" key="1">
    <citation type="submission" date="2022-09" db="EMBL/GenBank/DDBJ databases">
        <authorList>
            <person name="Palmer J.M."/>
        </authorList>
    </citation>
    <scope>NUCLEOTIDE SEQUENCE [LARGE SCALE GENOMIC DNA]</scope>
    <source>
        <strain evidence="8 9">DSM 7382</strain>
    </source>
</reference>
<evidence type="ECO:0000256" key="6">
    <source>
        <dbReference type="ARBA" id="ARBA00023242"/>
    </source>
</evidence>
<keyword evidence="4" id="KW-0963">Cytoplasm</keyword>
<evidence type="ECO:0000256" key="5">
    <source>
        <dbReference type="ARBA" id="ARBA00022517"/>
    </source>
</evidence>
<dbReference type="AlphaFoldDB" id="A0AAW0FH53"/>
<gene>
    <name evidence="8" type="ORF">QCA50_017070</name>
</gene>
<comment type="subcellular location">
    <subcellularLocation>
        <location evidence="2">Cytoplasm</location>
    </subcellularLocation>
    <subcellularLocation>
        <location evidence="1">Nucleus</location>
    </subcellularLocation>
</comment>